<dbReference type="GO" id="GO:0005737">
    <property type="term" value="C:cytoplasm"/>
    <property type="evidence" value="ECO:0007669"/>
    <property type="project" value="TreeGrafter"/>
</dbReference>
<dbReference type="Proteomes" id="UP000306954">
    <property type="component" value="Unassembled WGS sequence"/>
</dbReference>
<evidence type="ECO:0000256" key="1">
    <source>
        <dbReference type="ARBA" id="ARBA00022694"/>
    </source>
</evidence>
<feature type="region of interest" description="Disordered" evidence="3">
    <location>
        <begin position="291"/>
        <end position="318"/>
    </location>
</feature>
<dbReference type="Pfam" id="PF14437">
    <property type="entry name" value="MafB19-deam"/>
    <property type="match status" value="1"/>
</dbReference>
<evidence type="ECO:0000256" key="2">
    <source>
        <dbReference type="ARBA" id="ARBA00038160"/>
    </source>
</evidence>
<sequence length="410" mass="45785">MTFNENVVTYESDSPSTSTNSTKSSTNYSNLIPIDCLPFQRIANVIEPTCLDENNEPYLFNAWIVNLTSPVQTRDLIRFSTHHRLEDKKCERTKHLRRIRKAFPYENVDCGPHTATSNLPGLDYCISVLLAEATPDLTKDKVKQLLSRTSAQVTDLDPYILKVPSRRATTGEEYNACQKYWPVSFTPKAQFVNGFTYDYWDVRKLDWVMNGLDKAKSLAYEAKSRGELPIAAHVSSPPIEIPVPPGYPPPTPNMTALGYDTRCSSGNPLNHAIFNCVRKVGELRYKADAETTTINGNDNEKRSSSTQPNTTANNTPTLSGLNACQNGAEYLCTSLTLFSTHEPCMMCAMALVHSRVRDIYFLKKSTSSGGCGSVYGVHEMQNLNHHFEAWCLNSEHPLSNGLDLDDHISP</sequence>
<feature type="compositionally biased region" description="Polar residues" evidence="3">
    <location>
        <begin position="1"/>
        <end position="11"/>
    </location>
</feature>
<dbReference type="Proteomes" id="UP000310689">
    <property type="component" value="Unassembled WGS sequence"/>
</dbReference>
<comment type="caution">
    <text evidence="5">The sequence shown here is derived from an EMBL/GenBank/DDBJ whole genome shotgun (WGS) entry which is preliminary data.</text>
</comment>
<dbReference type="PANTHER" id="PTHR11079">
    <property type="entry name" value="CYTOSINE DEAMINASE FAMILY MEMBER"/>
    <property type="match status" value="1"/>
</dbReference>
<dbReference type="GO" id="GO:0052717">
    <property type="term" value="F:tRNA-specific adenosine-34 deaminase activity"/>
    <property type="evidence" value="ECO:0007669"/>
    <property type="project" value="TreeGrafter"/>
</dbReference>
<accession>A0A4T0HBC0</accession>
<dbReference type="EMBL" id="SPOF01000028">
    <property type="protein sequence ID" value="TIB10736.1"/>
    <property type="molecule type" value="Genomic_DNA"/>
</dbReference>
<dbReference type="GO" id="GO:0046872">
    <property type="term" value="F:metal ion binding"/>
    <property type="evidence" value="ECO:0007669"/>
    <property type="project" value="UniProtKB-KW"/>
</dbReference>
<dbReference type="EMBL" id="SPOI01000002">
    <property type="protein sequence ID" value="TIB43107.1"/>
    <property type="molecule type" value="Genomic_DNA"/>
</dbReference>
<dbReference type="InterPro" id="IPR058535">
    <property type="entry name" value="MafB19-deam"/>
</dbReference>
<dbReference type="AlphaFoldDB" id="A0A4T0HBC0"/>
<feature type="compositionally biased region" description="Low complexity" evidence="3">
    <location>
        <begin position="304"/>
        <end position="317"/>
    </location>
</feature>
<reference evidence="7 8" key="1">
    <citation type="submission" date="2019-03" db="EMBL/GenBank/DDBJ databases">
        <title>Sequencing 23 genomes of Wallemia ichthyophaga.</title>
        <authorList>
            <person name="Gostincar C."/>
        </authorList>
    </citation>
    <scope>NUCLEOTIDE SEQUENCE [LARGE SCALE GENOMIC DNA]</scope>
    <source>
        <strain evidence="6 8">EXF-6200</strain>
        <strain evidence="5 7">EXF-8621</strain>
    </source>
</reference>
<dbReference type="CDD" id="cd01285">
    <property type="entry name" value="nucleoside_deaminase"/>
    <property type="match status" value="1"/>
</dbReference>
<feature type="domain" description="MafB19-like deaminase" evidence="4">
    <location>
        <begin position="318"/>
        <end position="366"/>
    </location>
</feature>
<comment type="similarity">
    <text evidence="2">Belongs to the cytidine and deoxycytidylate deaminase family. ADAT3 subfamily.</text>
</comment>
<evidence type="ECO:0000259" key="4">
    <source>
        <dbReference type="Pfam" id="PF14437"/>
    </source>
</evidence>
<evidence type="ECO:0000313" key="6">
    <source>
        <dbReference type="EMBL" id="TIB43107.1"/>
    </source>
</evidence>
<dbReference type="GO" id="GO:0002100">
    <property type="term" value="P:tRNA wobble adenosine to inosine editing"/>
    <property type="evidence" value="ECO:0007669"/>
    <property type="project" value="InterPro"/>
</dbReference>
<evidence type="ECO:0000313" key="8">
    <source>
        <dbReference type="Proteomes" id="UP000310689"/>
    </source>
</evidence>
<evidence type="ECO:0000313" key="7">
    <source>
        <dbReference type="Proteomes" id="UP000306954"/>
    </source>
</evidence>
<protein>
    <recommendedName>
        <fullName evidence="4">MafB19-like deaminase domain-containing protein</fullName>
    </recommendedName>
</protein>
<proteinExistence type="inferred from homology"/>
<dbReference type="GO" id="GO:0005634">
    <property type="term" value="C:nucleus"/>
    <property type="evidence" value="ECO:0007669"/>
    <property type="project" value="TreeGrafter"/>
</dbReference>
<feature type="compositionally biased region" description="Low complexity" evidence="3">
    <location>
        <begin position="12"/>
        <end position="25"/>
    </location>
</feature>
<dbReference type="OrthoDB" id="3180714at2759"/>
<dbReference type="PANTHER" id="PTHR11079:SF156">
    <property type="entry name" value="INACTIVE TRNA-SPECIFIC ADENOSINE DEAMINASE-LIKE PROTEIN 3-RELATED"/>
    <property type="match status" value="1"/>
</dbReference>
<dbReference type="InterPro" id="IPR016193">
    <property type="entry name" value="Cytidine_deaminase-like"/>
</dbReference>
<dbReference type="SUPFAM" id="SSF53927">
    <property type="entry name" value="Cytidine deaminase-like"/>
    <property type="match status" value="1"/>
</dbReference>
<keyword evidence="1" id="KW-0819">tRNA processing</keyword>
<evidence type="ECO:0000256" key="3">
    <source>
        <dbReference type="SAM" id="MobiDB-lite"/>
    </source>
</evidence>
<evidence type="ECO:0000313" key="5">
    <source>
        <dbReference type="EMBL" id="TIB10736.1"/>
    </source>
</evidence>
<organism evidence="5 7">
    <name type="scientific">Wallemia ichthyophaga</name>
    <dbReference type="NCBI Taxonomy" id="245174"/>
    <lineage>
        <taxon>Eukaryota</taxon>
        <taxon>Fungi</taxon>
        <taxon>Dikarya</taxon>
        <taxon>Basidiomycota</taxon>
        <taxon>Wallemiomycotina</taxon>
        <taxon>Wallemiomycetes</taxon>
        <taxon>Wallemiales</taxon>
        <taxon>Wallemiaceae</taxon>
        <taxon>Wallemia</taxon>
    </lineage>
</organism>
<dbReference type="Gene3D" id="3.40.140.10">
    <property type="entry name" value="Cytidine Deaminase, domain 2"/>
    <property type="match status" value="1"/>
</dbReference>
<feature type="region of interest" description="Disordered" evidence="3">
    <location>
        <begin position="1"/>
        <end position="25"/>
    </location>
</feature>
<gene>
    <name evidence="6" type="ORF">E3P86_00084</name>
    <name evidence="5" type="ORF">E3P90_02687</name>
</gene>
<name>A0A4T0HBC0_WALIC</name>